<sequence>METLIQSGQSRKFYQDVRNVKKGYQPRTQTLEDHLGNLIMDNDEIKTMWMEYFKNLLNKITLPTFEEVKKAIIQLKNNKSLGIDGVPAELWKYSGPAVQHKLYELLKMIWQTGKQPLEWNMGIICPIHKKGSKKKCHNYRGIALLPTAYNIGMPYIPYYETLIPKLLVDLIMVATSKSTMRVRVGNELSDEFEVITGLKQGDALSPMLFNLVLEHVLKRLLTLEPGLQLKSTHKVIGYVDDLALLGESREQVEQAAKILEEEAKKVGLKINHEKTEYLHMKRYRNIYLPRQNLHVGDVMYKGVAKFNYLGSFWRELKGDAALGSFIF</sequence>
<reference evidence="1 2" key="1">
    <citation type="journal article" date="2021" name="Front. Genet.">
        <title>Chromosome-Level Genome Assembly Reveals Significant Gene Expansion in the Toll and IMD Signaling Pathways of Dendrolimus kikuchii.</title>
        <authorList>
            <person name="Zhou J."/>
            <person name="Wu P."/>
            <person name="Xiong Z."/>
            <person name="Liu N."/>
            <person name="Zhao N."/>
            <person name="Ji M."/>
            <person name="Qiu Y."/>
            <person name="Yang B."/>
        </authorList>
    </citation>
    <scope>NUCLEOTIDE SEQUENCE [LARGE SCALE GENOMIC DNA]</scope>
    <source>
        <strain evidence="1">Ann1</strain>
    </source>
</reference>
<name>A0ACC1CY70_9NEOP</name>
<evidence type="ECO:0000313" key="1">
    <source>
        <dbReference type="EMBL" id="KAJ0176515.1"/>
    </source>
</evidence>
<keyword evidence="2" id="KW-1185">Reference proteome</keyword>
<protein>
    <submittedName>
        <fullName evidence="1">Uncharacterized protein</fullName>
    </submittedName>
</protein>
<accession>A0ACC1CY70</accession>
<organism evidence="1 2">
    <name type="scientific">Dendrolimus kikuchii</name>
    <dbReference type="NCBI Taxonomy" id="765133"/>
    <lineage>
        <taxon>Eukaryota</taxon>
        <taxon>Metazoa</taxon>
        <taxon>Ecdysozoa</taxon>
        <taxon>Arthropoda</taxon>
        <taxon>Hexapoda</taxon>
        <taxon>Insecta</taxon>
        <taxon>Pterygota</taxon>
        <taxon>Neoptera</taxon>
        <taxon>Endopterygota</taxon>
        <taxon>Lepidoptera</taxon>
        <taxon>Glossata</taxon>
        <taxon>Ditrysia</taxon>
        <taxon>Bombycoidea</taxon>
        <taxon>Lasiocampidae</taxon>
        <taxon>Dendrolimus</taxon>
    </lineage>
</organism>
<comment type="caution">
    <text evidence="1">The sequence shown here is derived from an EMBL/GenBank/DDBJ whole genome shotgun (WGS) entry which is preliminary data.</text>
</comment>
<dbReference type="EMBL" id="CM034399">
    <property type="protein sequence ID" value="KAJ0176515.1"/>
    <property type="molecule type" value="Genomic_DNA"/>
</dbReference>
<dbReference type="Proteomes" id="UP000824533">
    <property type="component" value="Linkage Group LG13"/>
</dbReference>
<proteinExistence type="predicted"/>
<gene>
    <name evidence="1" type="ORF">K1T71_007694</name>
</gene>
<evidence type="ECO:0000313" key="2">
    <source>
        <dbReference type="Proteomes" id="UP000824533"/>
    </source>
</evidence>